<evidence type="ECO:0000313" key="6">
    <source>
        <dbReference type="EMBL" id="UWZ59503.1"/>
    </source>
</evidence>
<dbReference type="SUPFAM" id="SSF46689">
    <property type="entry name" value="Homeodomain-like"/>
    <property type="match status" value="1"/>
</dbReference>
<dbReference type="PANTHER" id="PTHR30055">
    <property type="entry name" value="HTH-TYPE TRANSCRIPTIONAL REGULATOR RUTR"/>
    <property type="match status" value="1"/>
</dbReference>
<keyword evidence="3" id="KW-0804">Transcription</keyword>
<keyword evidence="1" id="KW-0805">Transcription regulation</keyword>
<dbReference type="InterPro" id="IPR001647">
    <property type="entry name" value="HTH_TetR"/>
</dbReference>
<evidence type="ECO:0000256" key="4">
    <source>
        <dbReference type="PROSITE-ProRule" id="PRU00335"/>
    </source>
</evidence>
<dbReference type="EMBL" id="CP073767">
    <property type="protein sequence ID" value="UWZ59503.1"/>
    <property type="molecule type" value="Genomic_DNA"/>
</dbReference>
<dbReference type="Gene3D" id="1.10.357.10">
    <property type="entry name" value="Tetracycline Repressor, domain 2"/>
    <property type="match status" value="1"/>
</dbReference>
<dbReference type="PANTHER" id="PTHR30055:SF234">
    <property type="entry name" value="HTH-TYPE TRANSCRIPTIONAL REGULATOR BETI"/>
    <property type="match status" value="1"/>
</dbReference>
<dbReference type="InterPro" id="IPR050109">
    <property type="entry name" value="HTH-type_TetR-like_transc_reg"/>
</dbReference>
<evidence type="ECO:0000256" key="1">
    <source>
        <dbReference type="ARBA" id="ARBA00023015"/>
    </source>
</evidence>
<dbReference type="PROSITE" id="PS50977">
    <property type="entry name" value="HTH_TETR_2"/>
    <property type="match status" value="1"/>
</dbReference>
<evidence type="ECO:0000259" key="5">
    <source>
        <dbReference type="PROSITE" id="PS50977"/>
    </source>
</evidence>
<dbReference type="Pfam" id="PF00440">
    <property type="entry name" value="TetR_N"/>
    <property type="match status" value="1"/>
</dbReference>
<dbReference type="GO" id="GO:0003700">
    <property type="term" value="F:DNA-binding transcription factor activity"/>
    <property type="evidence" value="ECO:0007669"/>
    <property type="project" value="TreeGrafter"/>
</dbReference>
<dbReference type="InterPro" id="IPR009057">
    <property type="entry name" value="Homeodomain-like_sf"/>
</dbReference>
<gene>
    <name evidence="6" type="ORF">Daura_12490</name>
</gene>
<name>A0A9Q9IV36_9ACTN</name>
<sequence length="186" mass="20659">MSAESPVAVRRPQRADARRNFDALLSAAREAFAEHGTEASLEDIARRAGVGIGTLYRNFPTRQDLFETVYIGEIEQLCRTADEVAGLPPWEALVSWLHRFVAYTATKRAIYEALNRDSAMFRHCRSEIYRVGEPLLARAQQAGSVRTDVTFDDTLRMISGLTAGGFVDGAQRDRVLGVALDGLRSR</sequence>
<protein>
    <submittedName>
        <fullName evidence="6">TetR/AcrR family transcriptional regulator</fullName>
    </submittedName>
</protein>
<proteinExistence type="predicted"/>
<accession>A0A9Q9IV36</accession>
<feature type="domain" description="HTH tetR-type" evidence="5">
    <location>
        <begin position="18"/>
        <end position="77"/>
    </location>
</feature>
<dbReference type="AlphaFoldDB" id="A0A9Q9IV36"/>
<organism evidence="6 7">
    <name type="scientific">Dactylosporangium aurantiacum</name>
    <dbReference type="NCBI Taxonomy" id="35754"/>
    <lineage>
        <taxon>Bacteria</taxon>
        <taxon>Bacillati</taxon>
        <taxon>Actinomycetota</taxon>
        <taxon>Actinomycetes</taxon>
        <taxon>Micromonosporales</taxon>
        <taxon>Micromonosporaceae</taxon>
        <taxon>Dactylosporangium</taxon>
    </lineage>
</organism>
<dbReference type="PRINTS" id="PR00455">
    <property type="entry name" value="HTHTETR"/>
</dbReference>
<dbReference type="GO" id="GO:0000976">
    <property type="term" value="F:transcription cis-regulatory region binding"/>
    <property type="evidence" value="ECO:0007669"/>
    <property type="project" value="TreeGrafter"/>
</dbReference>
<dbReference type="Proteomes" id="UP001058003">
    <property type="component" value="Chromosome"/>
</dbReference>
<dbReference type="OrthoDB" id="3617113at2"/>
<dbReference type="KEGG" id="daur:Daura_12490"/>
<evidence type="ECO:0000313" key="7">
    <source>
        <dbReference type="Proteomes" id="UP001058003"/>
    </source>
</evidence>
<keyword evidence="7" id="KW-1185">Reference proteome</keyword>
<evidence type="ECO:0000256" key="3">
    <source>
        <dbReference type="ARBA" id="ARBA00023163"/>
    </source>
</evidence>
<keyword evidence="2 4" id="KW-0238">DNA-binding</keyword>
<reference evidence="6" key="1">
    <citation type="submission" date="2021-04" db="EMBL/GenBank/DDBJ databases">
        <title>Dactylosporangium aurantiacum NRRL B-8018 full assembly.</title>
        <authorList>
            <person name="Hartkoorn R.C."/>
            <person name="Beaudoing E."/>
            <person name="Hot D."/>
        </authorList>
    </citation>
    <scope>NUCLEOTIDE SEQUENCE</scope>
    <source>
        <strain evidence="6">NRRL B-8018</strain>
    </source>
</reference>
<evidence type="ECO:0000256" key="2">
    <source>
        <dbReference type="ARBA" id="ARBA00023125"/>
    </source>
</evidence>
<dbReference type="InterPro" id="IPR036271">
    <property type="entry name" value="Tet_transcr_reg_TetR-rel_C_sf"/>
</dbReference>
<feature type="DNA-binding region" description="H-T-H motif" evidence="4">
    <location>
        <begin position="40"/>
        <end position="59"/>
    </location>
</feature>
<dbReference type="Pfam" id="PF21597">
    <property type="entry name" value="TetR_C_43"/>
    <property type="match status" value="1"/>
</dbReference>
<dbReference type="SUPFAM" id="SSF48498">
    <property type="entry name" value="Tetracyclin repressor-like, C-terminal domain"/>
    <property type="match status" value="1"/>
</dbReference>
<dbReference type="InterPro" id="IPR049445">
    <property type="entry name" value="TetR_SbtR-like_C"/>
</dbReference>